<dbReference type="InterPro" id="IPR008201">
    <property type="entry name" value="HepT-like"/>
</dbReference>
<comment type="similarity">
    <text evidence="4">Belongs to the HepT RNase toxin family.</text>
</comment>
<evidence type="ECO:0000259" key="5">
    <source>
        <dbReference type="Pfam" id="PF18765"/>
    </source>
</evidence>
<dbReference type="Pfam" id="PF01934">
    <property type="entry name" value="HepT-like"/>
    <property type="match status" value="1"/>
</dbReference>
<evidence type="ECO:0000256" key="2">
    <source>
        <dbReference type="ARBA" id="ARBA00022722"/>
    </source>
</evidence>
<keyword evidence="2" id="KW-0540">Nuclease</keyword>
<dbReference type="EMBL" id="JAAVJF010000002">
    <property type="protein sequence ID" value="NYR15307.1"/>
    <property type="molecule type" value="Genomic_DNA"/>
</dbReference>
<comment type="caution">
    <text evidence="6">The sequence shown here is derived from an EMBL/GenBank/DDBJ whole genome shotgun (WGS) entry which is preliminary data.</text>
</comment>
<dbReference type="PANTHER" id="PTHR43852:SF3">
    <property type="entry name" value="NUCLEOTIDYLTRANSFERASE"/>
    <property type="match status" value="1"/>
</dbReference>
<proteinExistence type="inferred from homology"/>
<reference evidence="6 7" key="1">
    <citation type="journal article" date="2020" name="Nat. Commun.">
        <title>The structures of two archaeal type IV pili illuminate evolutionary relationships.</title>
        <authorList>
            <person name="Wang F."/>
            <person name="Baquero D.P."/>
            <person name="Su Z."/>
            <person name="Beltran L.C."/>
            <person name="Prangishvili D."/>
            <person name="Krupovic M."/>
            <person name="Egelman E.H."/>
        </authorList>
    </citation>
    <scope>NUCLEOTIDE SEQUENCE [LARGE SCALE GENOMIC DNA]</scope>
    <source>
        <strain evidence="6 7">2GA</strain>
    </source>
</reference>
<evidence type="ECO:0000256" key="3">
    <source>
        <dbReference type="ARBA" id="ARBA00022801"/>
    </source>
</evidence>
<dbReference type="InterPro" id="IPR052930">
    <property type="entry name" value="TA_antitoxin_MntA"/>
</dbReference>
<dbReference type="CDD" id="cd05403">
    <property type="entry name" value="NT_KNTase_like"/>
    <property type="match status" value="1"/>
</dbReference>
<keyword evidence="1" id="KW-1277">Toxin-antitoxin system</keyword>
<evidence type="ECO:0000256" key="1">
    <source>
        <dbReference type="ARBA" id="ARBA00022649"/>
    </source>
</evidence>
<dbReference type="GO" id="GO:0004540">
    <property type="term" value="F:RNA nuclease activity"/>
    <property type="evidence" value="ECO:0007669"/>
    <property type="project" value="InterPro"/>
</dbReference>
<dbReference type="SUPFAM" id="SSF81301">
    <property type="entry name" value="Nucleotidyltransferase"/>
    <property type="match status" value="1"/>
</dbReference>
<dbReference type="InterPro" id="IPR037038">
    <property type="entry name" value="HepT-like_sf"/>
</dbReference>
<dbReference type="PANTHER" id="PTHR43852">
    <property type="entry name" value="NUCLEOTIDYLTRANSFERASE"/>
    <property type="match status" value="1"/>
</dbReference>
<dbReference type="Pfam" id="PF18765">
    <property type="entry name" value="Polbeta"/>
    <property type="match status" value="1"/>
</dbReference>
<gene>
    <name evidence="6" type="ORF">HC235_04960</name>
</gene>
<organism evidence="6 7">
    <name type="scientific">Pyrobaculum arsenaticum</name>
    <dbReference type="NCBI Taxonomy" id="121277"/>
    <lineage>
        <taxon>Archaea</taxon>
        <taxon>Thermoproteota</taxon>
        <taxon>Thermoprotei</taxon>
        <taxon>Thermoproteales</taxon>
        <taxon>Thermoproteaceae</taxon>
        <taxon>Pyrobaculum</taxon>
    </lineage>
</organism>
<dbReference type="Proteomes" id="UP000554766">
    <property type="component" value="Unassembled WGS sequence"/>
</dbReference>
<sequence length="180" mass="19443">MSREDAAVVKATAGLRNILVHGYAAVEPEKVVECSKRVGQDALRIAEAIISALEGRGIDPFEDEPVAKIRDVLSGRVRLAYLFGGRAKGYSLKGDYDVAVYVEGGCDLYELGLLQVDLSEALGDGRVDVVCLNSAPPELVLEALSGVPVIDDPALRAELYARALAELNDVEITTRRAYRR</sequence>
<accession>A0A7L4PA14</accession>
<keyword evidence="3" id="KW-0378">Hydrolase</keyword>
<feature type="domain" description="Polymerase beta nucleotidyltransferase" evidence="5">
    <location>
        <begin position="68"/>
        <end position="147"/>
    </location>
</feature>
<protein>
    <submittedName>
        <fullName evidence="6">DUF86 domain-containing protein</fullName>
    </submittedName>
</protein>
<evidence type="ECO:0000313" key="6">
    <source>
        <dbReference type="EMBL" id="NYR15307.1"/>
    </source>
</evidence>
<dbReference type="Gene3D" id="3.30.460.10">
    <property type="entry name" value="Beta Polymerase, domain 2"/>
    <property type="match status" value="1"/>
</dbReference>
<dbReference type="Gene3D" id="1.20.120.580">
    <property type="entry name" value="bsu32300-like"/>
    <property type="match status" value="1"/>
</dbReference>
<dbReference type="RefSeq" id="WP_164905940.1">
    <property type="nucleotide sequence ID" value="NZ_JAAVJF010000002.1"/>
</dbReference>
<dbReference type="InterPro" id="IPR041633">
    <property type="entry name" value="Polbeta"/>
</dbReference>
<dbReference type="GO" id="GO:0016787">
    <property type="term" value="F:hydrolase activity"/>
    <property type="evidence" value="ECO:0007669"/>
    <property type="project" value="UniProtKB-KW"/>
</dbReference>
<dbReference type="AlphaFoldDB" id="A0A7L4PA14"/>
<dbReference type="InterPro" id="IPR043519">
    <property type="entry name" value="NT_sf"/>
</dbReference>
<dbReference type="GeneID" id="5054592"/>
<keyword evidence="7" id="KW-1185">Reference proteome</keyword>
<name>A0A7L4PA14_9CREN</name>
<evidence type="ECO:0000256" key="4">
    <source>
        <dbReference type="ARBA" id="ARBA00024207"/>
    </source>
</evidence>
<dbReference type="GO" id="GO:0110001">
    <property type="term" value="C:toxin-antitoxin complex"/>
    <property type="evidence" value="ECO:0007669"/>
    <property type="project" value="InterPro"/>
</dbReference>
<evidence type="ECO:0000313" key="7">
    <source>
        <dbReference type="Proteomes" id="UP000554766"/>
    </source>
</evidence>